<evidence type="ECO:0000313" key="2">
    <source>
        <dbReference type="EMBL" id="GLH74116.1"/>
    </source>
</evidence>
<feature type="chain" id="PRO_5045357546" description="DUF1501 domain-containing protein" evidence="1">
    <location>
        <begin position="22"/>
        <end position="355"/>
    </location>
</feature>
<accession>A0ABQ5QHU2</accession>
<comment type="caution">
    <text evidence="2">The sequence shown here is derived from an EMBL/GenBank/DDBJ whole genome shotgun (WGS) entry which is preliminary data.</text>
</comment>
<keyword evidence="1" id="KW-0732">Signal</keyword>
<feature type="signal peptide" evidence="1">
    <location>
        <begin position="1"/>
        <end position="21"/>
    </location>
</feature>
<evidence type="ECO:0008006" key="4">
    <source>
        <dbReference type="Google" id="ProtNLM"/>
    </source>
</evidence>
<evidence type="ECO:0000313" key="3">
    <source>
        <dbReference type="Proteomes" id="UP001165069"/>
    </source>
</evidence>
<reference evidence="2 3" key="1">
    <citation type="journal article" date="2023" name="Antonie Van Leeuwenhoek">
        <title>Mesoterricola silvestris gen. nov., sp. nov., Mesoterricola sediminis sp. nov., Geothrix oryzae sp. nov., Geothrix edaphica sp. nov., Geothrix rubra sp. nov., and Geothrix limicola sp. nov., six novel members of Acidobacteriota isolated from soils.</title>
        <authorList>
            <person name="Itoh H."/>
            <person name="Sugisawa Y."/>
            <person name="Mise K."/>
            <person name="Xu Z."/>
            <person name="Kuniyasu M."/>
            <person name="Ushijima N."/>
            <person name="Kawano K."/>
            <person name="Kobayashi E."/>
            <person name="Shiratori Y."/>
            <person name="Masuda Y."/>
            <person name="Senoo K."/>
        </authorList>
    </citation>
    <scope>NUCLEOTIDE SEQUENCE [LARGE SCALE GENOMIC DNA]</scope>
    <source>
        <strain evidence="2 3">Red804</strain>
    </source>
</reference>
<name>A0ABQ5QHU2_9BACT</name>
<dbReference type="Proteomes" id="UP001165069">
    <property type="component" value="Unassembled WGS sequence"/>
</dbReference>
<dbReference type="EMBL" id="BSDE01000005">
    <property type="protein sequence ID" value="GLH74116.1"/>
    <property type="molecule type" value="Genomic_DNA"/>
</dbReference>
<keyword evidence="3" id="KW-1185">Reference proteome</keyword>
<dbReference type="RefSeq" id="WP_285576044.1">
    <property type="nucleotide sequence ID" value="NZ_BSDE01000005.1"/>
</dbReference>
<gene>
    <name evidence="2" type="ORF">GETHLI_26180</name>
</gene>
<organism evidence="2 3">
    <name type="scientific">Geothrix limicola</name>
    <dbReference type="NCBI Taxonomy" id="2927978"/>
    <lineage>
        <taxon>Bacteria</taxon>
        <taxon>Pseudomonadati</taxon>
        <taxon>Acidobacteriota</taxon>
        <taxon>Holophagae</taxon>
        <taxon>Holophagales</taxon>
        <taxon>Holophagaceae</taxon>
        <taxon>Geothrix</taxon>
    </lineage>
</organism>
<proteinExistence type="predicted"/>
<evidence type="ECO:0000256" key="1">
    <source>
        <dbReference type="SAM" id="SignalP"/>
    </source>
</evidence>
<sequence>MSQPLCTRRTMLKVGAALASAAMLPAGEFQTDNPQRPQETPTLVVFFLNGGPSGLFNSAGSFLEKGSFGVRPDNVKDLGHGLVVDAATLGSLPSTALSHMASINFQHGHYRHDLARAAVLQTGNRSNLLLLAGAMTTKAPIRCAIVNSLGFPVGVSWDSPAEGGAAFTRVTDFRSVETQLARIPAFDPKEAAAAYGLTQGIREIADTPSTFLATEMLVRGGTSVVFSQPAYLGRPDRQFDIHIELTGVTDRKIMSQLIPSLQIFLERMLTLPNRNVVVALFGEFSRTVATSDHEPGGTATVIGKYVRCGTAGSQNQDGSMPPNTPGTGGLWSFLAEALRLEDHPFGSNPNPGLLL</sequence>
<protein>
    <recommendedName>
        <fullName evidence="4">DUF1501 domain-containing protein</fullName>
    </recommendedName>
</protein>